<comment type="caution">
    <text evidence="1">The sequence shown here is derived from an EMBL/GenBank/DDBJ whole genome shotgun (WGS) entry which is preliminary data.</text>
</comment>
<name>A0ABW7NEG5_9BACT</name>
<accession>A0ABW7NEG5</accession>
<evidence type="ECO:0000313" key="1">
    <source>
        <dbReference type="EMBL" id="MFH6985965.1"/>
    </source>
</evidence>
<evidence type="ECO:0000313" key="2">
    <source>
        <dbReference type="Proteomes" id="UP001610063"/>
    </source>
</evidence>
<protein>
    <recommendedName>
        <fullName evidence="3">YozE SAM-like domain-containing protein</fullName>
    </recommendedName>
</protein>
<dbReference type="RefSeq" id="WP_395419437.1">
    <property type="nucleotide sequence ID" value="NZ_JBIPKE010000020.1"/>
</dbReference>
<reference evidence="1 2" key="1">
    <citation type="journal article" date="2013" name="Int. J. Syst. Evol. Microbiol.">
        <title>Marinoscillum luteum sp. nov., isolated from marine sediment.</title>
        <authorList>
            <person name="Cha I.T."/>
            <person name="Park S.J."/>
            <person name="Kim S.J."/>
            <person name="Kim J.G."/>
            <person name="Jung M.Y."/>
            <person name="Shin K.S."/>
            <person name="Kwon K.K."/>
            <person name="Yang S.H."/>
            <person name="Seo Y.S."/>
            <person name="Rhee S.K."/>
        </authorList>
    </citation>
    <scope>NUCLEOTIDE SEQUENCE [LARGE SCALE GENOMIC DNA]</scope>
    <source>
        <strain evidence="1 2">KCTC 23939</strain>
    </source>
</reference>
<dbReference type="EMBL" id="JBIPKE010000020">
    <property type="protein sequence ID" value="MFH6985965.1"/>
    <property type="molecule type" value="Genomic_DNA"/>
</dbReference>
<evidence type="ECO:0008006" key="3">
    <source>
        <dbReference type="Google" id="ProtNLM"/>
    </source>
</evidence>
<gene>
    <name evidence="1" type="ORF">ACHKAR_21100</name>
</gene>
<keyword evidence="2" id="KW-1185">Reference proteome</keyword>
<proteinExistence type="predicted"/>
<organism evidence="1 2">
    <name type="scientific">Marinoscillum luteum</name>
    <dbReference type="NCBI Taxonomy" id="861051"/>
    <lineage>
        <taxon>Bacteria</taxon>
        <taxon>Pseudomonadati</taxon>
        <taxon>Bacteroidota</taxon>
        <taxon>Cytophagia</taxon>
        <taxon>Cytophagales</taxon>
        <taxon>Reichenbachiellaceae</taxon>
        <taxon>Marinoscillum</taxon>
    </lineage>
</organism>
<dbReference type="Proteomes" id="UP001610063">
    <property type="component" value="Unassembled WGS sequence"/>
</dbReference>
<sequence length="196" mass="23050">MMTFFDQVYQKLFSKPETSNEVLVYEPISRNEHYSESYAFWLHSVNHKKLIRQVAESYLLKQNNLVGEPDVHLLSTSLSNGFAISFNEEIDKKEFQFFFDWLGEKVEALPYKRSNSDVTITDKGNVIESKEKHYFKPIQQSQEAPLDQQFGNILIEHISIDNRPSFIKLVANTYNDRMYKNPDSFEVLAKYLFEVN</sequence>